<name>A0A9E7JP29_9LILI</name>
<comment type="subcellular location">
    <subcellularLocation>
        <location evidence="1">Endoplasmic reticulum membrane</location>
    </subcellularLocation>
</comment>
<dbReference type="Gene3D" id="2.60.120.620">
    <property type="entry name" value="q2cbj1_9rhob like domain"/>
    <property type="match status" value="1"/>
</dbReference>
<evidence type="ECO:0000313" key="5">
    <source>
        <dbReference type="EMBL" id="URD87614.1"/>
    </source>
</evidence>
<organism evidence="5 6">
    <name type="scientific">Musa troglodytarum</name>
    <name type="common">fe'i banana</name>
    <dbReference type="NCBI Taxonomy" id="320322"/>
    <lineage>
        <taxon>Eukaryota</taxon>
        <taxon>Viridiplantae</taxon>
        <taxon>Streptophyta</taxon>
        <taxon>Embryophyta</taxon>
        <taxon>Tracheophyta</taxon>
        <taxon>Spermatophyta</taxon>
        <taxon>Magnoliopsida</taxon>
        <taxon>Liliopsida</taxon>
        <taxon>Zingiberales</taxon>
        <taxon>Musaceae</taxon>
        <taxon>Musa</taxon>
    </lineage>
</organism>
<dbReference type="InterPro" id="IPR045054">
    <property type="entry name" value="P4HA-like"/>
</dbReference>
<dbReference type="Proteomes" id="UP001055439">
    <property type="component" value="Chromosome 2"/>
</dbReference>
<gene>
    <name evidence="5" type="ORF">MUK42_18855</name>
</gene>
<evidence type="ECO:0000256" key="1">
    <source>
        <dbReference type="ARBA" id="ARBA00004586"/>
    </source>
</evidence>
<accession>A0A9E7JP29</accession>
<evidence type="ECO:0000259" key="4">
    <source>
        <dbReference type="Pfam" id="PF13640"/>
    </source>
</evidence>
<reference evidence="5" key="1">
    <citation type="submission" date="2022-05" db="EMBL/GenBank/DDBJ databases">
        <title>The Musa troglodytarum L. genome provides insights into the mechanism of non-climacteric behaviour and enrichment of carotenoids.</title>
        <authorList>
            <person name="Wang J."/>
        </authorList>
    </citation>
    <scope>NUCLEOTIDE SEQUENCE</scope>
    <source>
        <tissue evidence="5">Leaf</tissue>
    </source>
</reference>
<keyword evidence="3" id="KW-0408">Iron</keyword>
<evidence type="ECO:0000313" key="6">
    <source>
        <dbReference type="Proteomes" id="UP001055439"/>
    </source>
</evidence>
<dbReference type="EMBL" id="CP097504">
    <property type="protein sequence ID" value="URD87614.1"/>
    <property type="molecule type" value="Genomic_DNA"/>
</dbReference>
<dbReference type="AlphaFoldDB" id="A0A9E7JP29"/>
<keyword evidence="6" id="KW-1185">Reference proteome</keyword>
<dbReference type="GO" id="GO:0004656">
    <property type="term" value="F:procollagen-proline 4-dioxygenase activity"/>
    <property type="evidence" value="ECO:0007669"/>
    <property type="project" value="TreeGrafter"/>
</dbReference>
<evidence type="ECO:0000256" key="2">
    <source>
        <dbReference type="ARBA" id="ARBA00022723"/>
    </source>
</evidence>
<dbReference type="OrthoDB" id="10259133at2759"/>
<dbReference type="PANTHER" id="PTHR10869:SF238">
    <property type="entry name" value="PROLYL 4-HYDROXYLASE 6-RELATED"/>
    <property type="match status" value="1"/>
</dbReference>
<keyword evidence="2" id="KW-0479">Metal-binding</keyword>
<dbReference type="InterPro" id="IPR044862">
    <property type="entry name" value="Pro_4_hyd_alph_FE2OG_OXY"/>
</dbReference>
<sequence>MQILYYEPGEKYGPHFDYFQDQTDRQLGGHRVATVLMYLSNDQNGGETILPQLRGKNATNGHSAEVVLYPHSAICVICRGNYQSQRMTAGQTLQKMAIQAESKSVLSVQRYLKKAMQQQILTVRMEAVLGSKARGDSCEVF</sequence>
<dbReference type="GO" id="GO:0005789">
    <property type="term" value="C:endoplasmic reticulum membrane"/>
    <property type="evidence" value="ECO:0007669"/>
    <property type="project" value="UniProtKB-SubCell"/>
</dbReference>
<evidence type="ECO:0000256" key="3">
    <source>
        <dbReference type="ARBA" id="ARBA00023004"/>
    </source>
</evidence>
<dbReference type="GO" id="GO:0046872">
    <property type="term" value="F:metal ion binding"/>
    <property type="evidence" value="ECO:0007669"/>
    <property type="project" value="UniProtKB-KW"/>
</dbReference>
<feature type="domain" description="Prolyl 4-hydroxylase alpha subunit Fe(2+) 2OG dioxygenase" evidence="4">
    <location>
        <begin position="1"/>
        <end position="53"/>
    </location>
</feature>
<dbReference type="Pfam" id="PF13640">
    <property type="entry name" value="2OG-FeII_Oxy_3"/>
    <property type="match status" value="1"/>
</dbReference>
<protein>
    <submittedName>
        <fullName evidence="5">Prolyl 4-hydroxylase</fullName>
    </submittedName>
</protein>
<dbReference type="PANTHER" id="PTHR10869">
    <property type="entry name" value="PROLYL 4-HYDROXYLASE ALPHA SUBUNIT"/>
    <property type="match status" value="1"/>
</dbReference>
<proteinExistence type="predicted"/>